<dbReference type="HOGENOM" id="CLU_2564271_0_0_1"/>
<keyword evidence="3" id="KW-1185">Reference proteome</keyword>
<protein>
    <submittedName>
        <fullName evidence="2">Uncharacterized protein</fullName>
    </submittedName>
</protein>
<feature type="region of interest" description="Disordered" evidence="1">
    <location>
        <begin position="1"/>
        <end position="25"/>
    </location>
</feature>
<evidence type="ECO:0000256" key="1">
    <source>
        <dbReference type="SAM" id="MobiDB-lite"/>
    </source>
</evidence>
<dbReference type="InParanoid" id="H2Y8M3"/>
<name>H2Y8M3_CIOSA</name>
<reference evidence="2" key="3">
    <citation type="submission" date="2025-09" db="UniProtKB">
        <authorList>
            <consortium name="Ensembl"/>
        </authorList>
    </citation>
    <scope>IDENTIFICATION</scope>
</reference>
<proteinExistence type="predicted"/>
<dbReference type="AlphaFoldDB" id="H2Y8M3"/>
<feature type="compositionally biased region" description="Polar residues" evidence="1">
    <location>
        <begin position="14"/>
        <end position="25"/>
    </location>
</feature>
<sequence length="82" mass="9094">MGEDQHHQKEPPMTAQQALSERKTTQCANAGNPLFSCMAKVEVVQDEMKRDKCYQPHHPLYQTSAGTYGELPATAQTAPSTF</sequence>
<reference evidence="2" key="2">
    <citation type="submission" date="2025-08" db="UniProtKB">
        <authorList>
            <consortium name="Ensembl"/>
        </authorList>
    </citation>
    <scope>IDENTIFICATION</scope>
</reference>
<dbReference type="Ensembl" id="ENSCSAVT00000001698.1">
    <property type="protein sequence ID" value="ENSCSAVP00000001671.1"/>
    <property type="gene ID" value="ENSCSAVG00000000967.1"/>
</dbReference>
<organism evidence="2 3">
    <name type="scientific">Ciona savignyi</name>
    <name type="common">Pacific transparent sea squirt</name>
    <dbReference type="NCBI Taxonomy" id="51511"/>
    <lineage>
        <taxon>Eukaryota</taxon>
        <taxon>Metazoa</taxon>
        <taxon>Chordata</taxon>
        <taxon>Tunicata</taxon>
        <taxon>Ascidiacea</taxon>
        <taxon>Phlebobranchia</taxon>
        <taxon>Cionidae</taxon>
        <taxon>Ciona</taxon>
    </lineage>
</organism>
<feature type="compositionally biased region" description="Basic and acidic residues" evidence="1">
    <location>
        <begin position="1"/>
        <end position="10"/>
    </location>
</feature>
<evidence type="ECO:0000313" key="3">
    <source>
        <dbReference type="Proteomes" id="UP000007875"/>
    </source>
</evidence>
<reference evidence="3" key="1">
    <citation type="submission" date="2003-08" db="EMBL/GenBank/DDBJ databases">
        <authorList>
            <person name="Birren B."/>
            <person name="Nusbaum C."/>
            <person name="Abebe A."/>
            <person name="Abouelleil A."/>
            <person name="Adekoya E."/>
            <person name="Ait-zahra M."/>
            <person name="Allen N."/>
            <person name="Allen T."/>
            <person name="An P."/>
            <person name="Anderson M."/>
            <person name="Anderson S."/>
            <person name="Arachchi H."/>
            <person name="Armbruster J."/>
            <person name="Bachantsang P."/>
            <person name="Baldwin J."/>
            <person name="Barry A."/>
            <person name="Bayul T."/>
            <person name="Blitshsteyn B."/>
            <person name="Bloom T."/>
            <person name="Blye J."/>
            <person name="Boguslavskiy L."/>
            <person name="Borowsky M."/>
            <person name="Boukhgalter B."/>
            <person name="Brunache A."/>
            <person name="Butler J."/>
            <person name="Calixte N."/>
            <person name="Calvo S."/>
            <person name="Camarata J."/>
            <person name="Campo K."/>
            <person name="Chang J."/>
            <person name="Cheshatsang Y."/>
            <person name="Citroen M."/>
            <person name="Collymore A."/>
            <person name="Considine T."/>
            <person name="Cook A."/>
            <person name="Cooke P."/>
            <person name="Corum B."/>
            <person name="Cuomo C."/>
            <person name="David R."/>
            <person name="Dawoe T."/>
            <person name="Degray S."/>
            <person name="Dodge S."/>
            <person name="Dooley K."/>
            <person name="Dorje P."/>
            <person name="Dorjee K."/>
            <person name="Dorris L."/>
            <person name="Duffey N."/>
            <person name="Dupes A."/>
            <person name="Elkins T."/>
            <person name="Engels R."/>
            <person name="Erickson J."/>
            <person name="Farina A."/>
            <person name="Faro S."/>
            <person name="Ferreira P."/>
            <person name="Fischer H."/>
            <person name="Fitzgerald M."/>
            <person name="Foley K."/>
            <person name="Gage D."/>
            <person name="Galagan J."/>
            <person name="Gearin G."/>
            <person name="Gnerre S."/>
            <person name="Gnirke A."/>
            <person name="Goyette A."/>
            <person name="Graham J."/>
            <person name="Grandbois E."/>
            <person name="Gyaltsen K."/>
            <person name="Hafez N."/>
            <person name="Hagopian D."/>
            <person name="Hagos B."/>
            <person name="Hall J."/>
            <person name="Hatcher B."/>
            <person name="Heller A."/>
            <person name="Higgins H."/>
            <person name="Honan T."/>
            <person name="Horn A."/>
            <person name="Houde N."/>
            <person name="Hughes L."/>
            <person name="Hulme W."/>
            <person name="Husby E."/>
            <person name="Iliev I."/>
            <person name="Jaffe D."/>
            <person name="Jones C."/>
            <person name="Kamal M."/>
            <person name="Kamat A."/>
            <person name="Kamvysselis M."/>
            <person name="Karlsson E."/>
            <person name="Kells C."/>
            <person name="Kieu A."/>
            <person name="Kisner P."/>
            <person name="Kodira C."/>
            <person name="Kulbokas E."/>
            <person name="Labutti K."/>
            <person name="Lama D."/>
            <person name="Landers T."/>
            <person name="Leger J."/>
            <person name="Levine S."/>
            <person name="Lewis D."/>
            <person name="Lewis T."/>
            <person name="Lindblad-toh K."/>
            <person name="Liu X."/>
            <person name="Lokyitsang T."/>
            <person name="Lokyitsang Y."/>
            <person name="Lucien O."/>
            <person name="Lui A."/>
            <person name="Ma L.J."/>
            <person name="Mabbitt R."/>
            <person name="Macdonald J."/>
            <person name="Maclean C."/>
            <person name="Major J."/>
            <person name="Manning J."/>
            <person name="Marabella R."/>
            <person name="Maru K."/>
            <person name="Matthews C."/>
            <person name="Mauceli E."/>
            <person name="Mccarthy M."/>
            <person name="Mcdonough S."/>
            <person name="Mcghee T."/>
            <person name="Meldrim J."/>
            <person name="Meneus L."/>
            <person name="Mesirov J."/>
            <person name="Mihalev A."/>
            <person name="Mihova T."/>
            <person name="Mikkelsen T."/>
            <person name="Mlenga V."/>
            <person name="Moru K."/>
            <person name="Mozes J."/>
            <person name="Mulrain L."/>
            <person name="Munson G."/>
            <person name="Naylor J."/>
            <person name="Newes C."/>
            <person name="Nguyen C."/>
            <person name="Nguyen N."/>
            <person name="Nguyen T."/>
            <person name="Nicol R."/>
            <person name="Nielsen C."/>
            <person name="Nizzari M."/>
            <person name="Norbu C."/>
            <person name="Norbu N."/>
            <person name="O'donnell P."/>
            <person name="Okoawo O."/>
            <person name="O'leary S."/>
            <person name="Omotosho B."/>
            <person name="O'neill K."/>
            <person name="Osman S."/>
            <person name="Parker S."/>
            <person name="Perrin D."/>
            <person name="Phunkhang P."/>
            <person name="Piqani B."/>
            <person name="Purcell S."/>
            <person name="Rachupka T."/>
            <person name="Ramasamy U."/>
            <person name="Rameau R."/>
            <person name="Ray V."/>
            <person name="Raymond C."/>
            <person name="Retta R."/>
            <person name="Richardson S."/>
            <person name="Rise C."/>
            <person name="Rodriguez J."/>
            <person name="Rogers J."/>
            <person name="Rogov P."/>
            <person name="Rutman M."/>
            <person name="Schupbach R."/>
            <person name="Seaman C."/>
            <person name="Settipalli S."/>
            <person name="Sharpe T."/>
            <person name="Sheridan J."/>
            <person name="Sherpa N."/>
            <person name="Shi J."/>
            <person name="Smirnov S."/>
            <person name="Smith C."/>
            <person name="Sougnez C."/>
            <person name="Spencer B."/>
            <person name="Stalker J."/>
            <person name="Stange-thomann N."/>
            <person name="Stavropoulos S."/>
            <person name="Stetson K."/>
            <person name="Stone C."/>
            <person name="Stone S."/>
            <person name="Stubbs M."/>
            <person name="Talamas J."/>
            <person name="Tchuinga P."/>
            <person name="Tenzing P."/>
            <person name="Tesfaye S."/>
            <person name="Theodore J."/>
            <person name="Thoulutsang Y."/>
            <person name="Topham K."/>
            <person name="Towey S."/>
            <person name="Tsamla T."/>
            <person name="Tsomo N."/>
            <person name="Vallee D."/>
            <person name="Vassiliev H."/>
            <person name="Venkataraman V."/>
            <person name="Vinson J."/>
            <person name="Vo A."/>
            <person name="Wade C."/>
            <person name="Wang S."/>
            <person name="Wangchuk T."/>
            <person name="Wangdi T."/>
            <person name="Whittaker C."/>
            <person name="Wilkinson J."/>
            <person name="Wu Y."/>
            <person name="Wyman D."/>
            <person name="Yadav S."/>
            <person name="Yang S."/>
            <person name="Yang X."/>
            <person name="Yeager S."/>
            <person name="Yee E."/>
            <person name="Young G."/>
            <person name="Zainoun J."/>
            <person name="Zembeck L."/>
            <person name="Zimmer A."/>
            <person name="Zody M."/>
            <person name="Lander E."/>
        </authorList>
    </citation>
    <scope>NUCLEOTIDE SEQUENCE [LARGE SCALE GENOMIC DNA]</scope>
</reference>
<accession>H2Y8M3</accession>
<evidence type="ECO:0000313" key="2">
    <source>
        <dbReference type="Ensembl" id="ENSCSAVP00000001671.1"/>
    </source>
</evidence>
<dbReference type="Proteomes" id="UP000007875">
    <property type="component" value="Unassembled WGS sequence"/>
</dbReference>